<proteinExistence type="predicted"/>
<evidence type="ECO:0000313" key="2">
    <source>
        <dbReference type="Proteomes" id="UP000059574"/>
    </source>
</evidence>
<name>A0A0S2LZK9_9MICC</name>
<evidence type="ECO:0000313" key="1">
    <source>
        <dbReference type="EMBL" id="ALO66656.1"/>
    </source>
</evidence>
<reference evidence="1 2" key="2">
    <citation type="journal article" date="2016" name="J. Biotechnol.">
        <title>Complete genome sequence of Arthrobacter alpinus ERGS4:06, a yellow pigmented bacterium tolerant to cold and radiations isolated from Sikkim Himalaya.</title>
        <authorList>
            <person name="Kumar R."/>
            <person name="Singh D."/>
            <person name="Swarnkar M.K."/>
            <person name="Singh A.K."/>
            <person name="Kumar S."/>
        </authorList>
    </citation>
    <scope>NUCLEOTIDE SEQUENCE [LARGE SCALE GENOMIC DNA]</scope>
    <source>
        <strain evidence="1 2">ERGS4:06</strain>
    </source>
</reference>
<organism evidence="1 2">
    <name type="scientific">Arthrobacter alpinus</name>
    <dbReference type="NCBI Taxonomy" id="656366"/>
    <lineage>
        <taxon>Bacteria</taxon>
        <taxon>Bacillati</taxon>
        <taxon>Actinomycetota</taxon>
        <taxon>Actinomycetes</taxon>
        <taxon>Micrococcales</taxon>
        <taxon>Micrococcaceae</taxon>
        <taxon>Arthrobacter</taxon>
    </lineage>
</organism>
<reference evidence="2" key="1">
    <citation type="submission" date="2015-11" db="EMBL/GenBank/DDBJ databases">
        <authorList>
            <person name="Kumar R."/>
            <person name="Singh D."/>
            <person name="Swarnkar M.K."/>
            <person name="Singh A.K."/>
            <person name="Kumar S."/>
        </authorList>
    </citation>
    <scope>NUCLEOTIDE SEQUENCE [LARGE SCALE GENOMIC DNA]</scope>
    <source>
        <strain evidence="2">ERGS4:06</strain>
    </source>
</reference>
<dbReference type="Proteomes" id="UP000059574">
    <property type="component" value="Chromosome"/>
</dbReference>
<dbReference type="EMBL" id="CP013200">
    <property type="protein sequence ID" value="ALO66656.1"/>
    <property type="molecule type" value="Genomic_DNA"/>
</dbReference>
<accession>A0A0S2LZK9</accession>
<dbReference type="AlphaFoldDB" id="A0A0S2LZK9"/>
<protein>
    <submittedName>
        <fullName evidence="1">Uncharacterized protein</fullName>
    </submittedName>
</protein>
<sequence length="285" mass="31808">MLVVISEEKTGPSALISALSSTGDFSLVARLPRASGGEVYLLAGEIPNPSTAIANAKKLLTMPSKIWELPYAMGTDRAFAAYFDVHPMTRQRFALEIALDEFVVPKAPLVYEKFRGTVSAWNAVLLAQKPEVCSLLCIEKDGTERIYVNQGMRCSHENLFTRAHDVLDAFHNDGPDRGWTKRNDGVWMTRLVSPKLAERQWAADPDGRSTGLPGWTYKGPQEGHFIPEDVERNIRENTLSEAICITGGHILYDVSRPQPLLRIGYFDEQLIPREHQFYSSTSVEG</sequence>
<gene>
    <name evidence="1" type="ORF">AS189_09330</name>
</gene>